<accession>A0A7Y0LE89</accession>
<evidence type="ECO:0000313" key="3">
    <source>
        <dbReference type="Proteomes" id="UP000568664"/>
    </source>
</evidence>
<keyword evidence="1" id="KW-1133">Transmembrane helix</keyword>
<gene>
    <name evidence="2" type="ORF">HII17_15430</name>
</gene>
<name>A0A7Y0LE89_9GAMM</name>
<dbReference type="EMBL" id="JABBXH010000005">
    <property type="protein sequence ID" value="NMP32949.1"/>
    <property type="molecule type" value="Genomic_DNA"/>
</dbReference>
<organism evidence="2 3">
    <name type="scientific">Thalassotalea algicola</name>
    <dbReference type="NCBI Taxonomy" id="2716224"/>
    <lineage>
        <taxon>Bacteria</taxon>
        <taxon>Pseudomonadati</taxon>
        <taxon>Pseudomonadota</taxon>
        <taxon>Gammaproteobacteria</taxon>
        <taxon>Alteromonadales</taxon>
        <taxon>Colwelliaceae</taxon>
        <taxon>Thalassotalea</taxon>
    </lineage>
</organism>
<comment type="caution">
    <text evidence="2">The sequence shown here is derived from an EMBL/GenBank/DDBJ whole genome shotgun (WGS) entry which is preliminary data.</text>
</comment>
<reference evidence="2 3" key="1">
    <citation type="submission" date="2020-04" db="EMBL/GenBank/DDBJ databases">
        <title>Thalassotalea sp. M1531, isolated from the surface of marine red alga.</title>
        <authorList>
            <person name="Pang L."/>
            <person name="Lu D.-C."/>
        </authorList>
    </citation>
    <scope>NUCLEOTIDE SEQUENCE [LARGE SCALE GENOMIC DNA]</scope>
    <source>
        <strain evidence="2 3">M1531</strain>
    </source>
</reference>
<evidence type="ECO:0000313" key="2">
    <source>
        <dbReference type="EMBL" id="NMP32949.1"/>
    </source>
</evidence>
<dbReference type="AlphaFoldDB" id="A0A7Y0LE89"/>
<dbReference type="Proteomes" id="UP000568664">
    <property type="component" value="Unassembled WGS sequence"/>
</dbReference>
<dbReference type="RefSeq" id="WP_169076267.1">
    <property type="nucleotide sequence ID" value="NZ_JABBXH010000005.1"/>
</dbReference>
<sequence length="375" mass="41836">MKNSQNSTFTTQANSVFGRLISNIGYYNGTLYRFQKSHSGVTLVEPANNFKPSIIIVSPMYYMETIELLPNVEASELRKLIKLKLASTDIAIIKKKTEQEVKANIWQFSKNVPSAFITLPETFLLSSTLSDNETALYKGPDDKERYVISIDNCIASAAKTNLINSYTNFTTSIGTYSGNGIQIDKNEFADKLIVGLIKSKKREIISFVAKPTKESVLSFLKTISLPVFTLGAFYLLASSSYLYLKNEYIAMKSNSVQKEAVTIMGVQSDIERRLANYNILLELYNSNVNPNGTWEVLSPIFALAKINSVALQNNIVKVRGQSKSASEVLELIAEHNEVKNAKFDSPVRKSKGTERFSISFEIARKQTSNDKGSVF</sequence>
<keyword evidence="1" id="KW-0812">Transmembrane</keyword>
<keyword evidence="1" id="KW-0472">Membrane</keyword>
<evidence type="ECO:0000256" key="1">
    <source>
        <dbReference type="SAM" id="Phobius"/>
    </source>
</evidence>
<keyword evidence="3" id="KW-1185">Reference proteome</keyword>
<protein>
    <submittedName>
        <fullName evidence="2">Uncharacterized protein</fullName>
    </submittedName>
</protein>
<proteinExistence type="predicted"/>
<feature type="transmembrane region" description="Helical" evidence="1">
    <location>
        <begin position="223"/>
        <end position="244"/>
    </location>
</feature>